<organism evidence="1 2">
    <name type="scientific">Cryptomeria japonica</name>
    <name type="common">Japanese cedar</name>
    <name type="synonym">Cupressus japonica</name>
    <dbReference type="NCBI Taxonomy" id="3369"/>
    <lineage>
        <taxon>Eukaryota</taxon>
        <taxon>Viridiplantae</taxon>
        <taxon>Streptophyta</taxon>
        <taxon>Embryophyta</taxon>
        <taxon>Tracheophyta</taxon>
        <taxon>Spermatophyta</taxon>
        <taxon>Pinopsida</taxon>
        <taxon>Pinidae</taxon>
        <taxon>Conifers II</taxon>
        <taxon>Cupressales</taxon>
        <taxon>Cupressaceae</taxon>
        <taxon>Cryptomeria</taxon>
    </lineage>
</organism>
<name>A0AAD3RPR1_CRYJA</name>
<evidence type="ECO:0000313" key="2">
    <source>
        <dbReference type="Proteomes" id="UP001234787"/>
    </source>
</evidence>
<dbReference type="Proteomes" id="UP001234787">
    <property type="component" value="Unassembled WGS sequence"/>
</dbReference>
<accession>A0AAD3RPR1</accession>
<gene>
    <name evidence="1" type="ORF">SUGI_1224820</name>
</gene>
<keyword evidence="2" id="KW-1185">Reference proteome</keyword>
<protein>
    <submittedName>
        <fullName evidence="1">Uncharacterized protein</fullName>
    </submittedName>
</protein>
<proteinExistence type="predicted"/>
<evidence type="ECO:0000313" key="1">
    <source>
        <dbReference type="EMBL" id="GLJ56453.1"/>
    </source>
</evidence>
<sequence>MISGRPPERVNFHRVFIPLNSLGGAPTILKANLPAAEPTGDPLGMPILIDTYFPSILGISFLPRQTMEGGMNLSGQGRSRLIFMKIFLSPCLPPHR</sequence>
<comment type="caution">
    <text evidence="1">The sequence shown here is derived from an EMBL/GenBank/DDBJ whole genome shotgun (WGS) entry which is preliminary data.</text>
</comment>
<dbReference type="AlphaFoldDB" id="A0AAD3RPR1"/>
<reference evidence="1" key="1">
    <citation type="submission" date="2022-12" db="EMBL/GenBank/DDBJ databases">
        <title>Chromosome-Level Genome Assembly of Japanese Cedar (Cryptomeriajaponica D. Don).</title>
        <authorList>
            <person name="Fujino T."/>
            <person name="Yamaguchi K."/>
            <person name="Yokoyama T."/>
            <person name="Hamanaka T."/>
            <person name="Harazono Y."/>
            <person name="Kamada H."/>
            <person name="Kobayashi W."/>
            <person name="Ujino-Ihara T."/>
            <person name="Uchiyama K."/>
            <person name="Matsumoto A."/>
            <person name="Izuno A."/>
            <person name="Tsumura Y."/>
            <person name="Toyoda A."/>
            <person name="Shigenobu S."/>
            <person name="Moriguchi Y."/>
            <person name="Ueno S."/>
            <person name="Kasahara M."/>
        </authorList>
    </citation>
    <scope>NUCLEOTIDE SEQUENCE</scope>
</reference>
<dbReference type="EMBL" id="BSEH01000022">
    <property type="protein sequence ID" value="GLJ56453.1"/>
    <property type="molecule type" value="Genomic_DNA"/>
</dbReference>